<evidence type="ECO:0000313" key="2">
    <source>
        <dbReference type="EMBL" id="KAJ1604992.1"/>
    </source>
</evidence>
<gene>
    <name evidence="2" type="ORF">OJ253_3381</name>
</gene>
<reference evidence="2" key="1">
    <citation type="submission" date="2022-10" db="EMBL/GenBank/DDBJ databases">
        <title>Adaptive evolution leads to modifications in subtelomeric GC content in a zoonotic Cryptosporidium species.</title>
        <authorList>
            <person name="Li J."/>
            <person name="Feng Y."/>
            <person name="Xiao L."/>
        </authorList>
    </citation>
    <scope>NUCLEOTIDE SEQUENCE</scope>
    <source>
        <strain evidence="2">33844</strain>
    </source>
</reference>
<sequence length="727" mass="83781">MTVSKRELKLSLNNLHPLDVGLVFKVYKRLNYSDIQLDKPSGRNDQCVIRGFVSGTKSTKHQKKTRIRLKYLEFIKYLAENLLEINVKDLGHLQSSELQEIFQYIKEHDNLISKIYSSNKLENLIFSILKTHLIFVLQTSGLLSDIHEIKTLINAFWNLLLFSEVKIEDLFHCMSNDELTQIYNLTSYFSESKHNIALDENLNSMLSNILNISKAKIKNHLNFLLLYSLDGVDIIQRSAMCNWLNLMDSEDILISNEDILLYFILNNFEHYDQVEHVIRVIRFNSLSDSAKFIYNQIQNSNVNINFSKRRYFADNTVSIPMTLKKPRFTFLNKVLGSSQLPIVNKHLVILDNLKSDGCFSYEIQILNKSKMKLPGNYNDLVKTWQLFLGFTISNGQETQPFAFDLFSVLCENSNQHENDKVFCHSSILKSSKPNFITCNIPSIYRDIIPDSQQSYKDECKKYEVITKEGVKLRYRNRGEVLEENRVIFAVNWIDKFILVEVGNLFSVYINIKNSFPQDIPTHNEMIFPLLSYNDEYFNVSVSYYSCNLEINGKGSRSSDGKNMDFSKRFAGSKTRRKGLMEVSKKQSGAPKRATRLRPSGSTNIVTPTDSPSPSPICAISPTNRRGRPRKHALPACVNEVVSLDSKQEFHNLPQPNISNNSYSIESTKSQGTNNTVIKDIKKKIRYTTKHSRYSCSSSSLARLFANSLNRLFDFFSNRLICLLTYLK</sequence>
<dbReference type="OrthoDB" id="341612at2759"/>
<dbReference type="AlphaFoldDB" id="A0A9D5DE94"/>
<proteinExistence type="predicted"/>
<organism evidence="2">
    <name type="scientific">Cryptosporidium canis</name>
    <dbReference type="NCBI Taxonomy" id="195482"/>
    <lineage>
        <taxon>Eukaryota</taxon>
        <taxon>Sar</taxon>
        <taxon>Alveolata</taxon>
        <taxon>Apicomplexa</taxon>
        <taxon>Conoidasida</taxon>
        <taxon>Coccidia</taxon>
        <taxon>Eucoccidiorida</taxon>
        <taxon>Eimeriorina</taxon>
        <taxon>Cryptosporidiidae</taxon>
        <taxon>Cryptosporidium</taxon>
    </lineage>
</organism>
<evidence type="ECO:0000256" key="1">
    <source>
        <dbReference type="SAM" id="MobiDB-lite"/>
    </source>
</evidence>
<dbReference type="Proteomes" id="UP001067231">
    <property type="component" value="Unassembled WGS sequence"/>
</dbReference>
<feature type="compositionally biased region" description="Polar residues" evidence="1">
    <location>
        <begin position="599"/>
        <end position="609"/>
    </location>
</feature>
<protein>
    <submittedName>
        <fullName evidence="2">Uncharacterized protein</fullName>
    </submittedName>
</protein>
<comment type="caution">
    <text evidence="2">The sequence shown here is derived from an EMBL/GenBank/DDBJ whole genome shotgun (WGS) entry which is preliminary data.</text>
</comment>
<accession>A0A9D5DE94</accession>
<feature type="region of interest" description="Disordered" evidence="1">
    <location>
        <begin position="574"/>
        <end position="616"/>
    </location>
</feature>
<name>A0A9D5DE94_9CRYT</name>
<dbReference type="EMBL" id="JAPCXC010000112">
    <property type="protein sequence ID" value="KAJ1604992.1"/>
    <property type="molecule type" value="Genomic_DNA"/>
</dbReference>